<feature type="compositionally biased region" description="Basic residues" evidence="1">
    <location>
        <begin position="9"/>
        <end position="36"/>
    </location>
</feature>
<dbReference type="OrthoDB" id="9792179at2"/>
<dbReference type="Gene3D" id="3.40.50.410">
    <property type="entry name" value="von Willebrand factor, type A domain"/>
    <property type="match status" value="1"/>
</dbReference>
<dbReference type="InterPro" id="IPR002035">
    <property type="entry name" value="VWF_A"/>
</dbReference>
<dbReference type="InterPro" id="IPR010607">
    <property type="entry name" value="DUF1194"/>
</dbReference>
<protein>
    <recommendedName>
        <fullName evidence="2">VWFA domain-containing protein</fullName>
    </recommendedName>
</protein>
<dbReference type="SUPFAM" id="SSF53300">
    <property type="entry name" value="vWA-like"/>
    <property type="match status" value="1"/>
</dbReference>
<accession>A0A317EFH1</accession>
<comment type="caution">
    <text evidence="3">The sequence shown here is derived from an EMBL/GenBank/DDBJ whole genome shotgun (WGS) entry which is preliminary data.</text>
</comment>
<organism evidence="3 4">
    <name type="scientific">Zavarzinia aquatilis</name>
    <dbReference type="NCBI Taxonomy" id="2211142"/>
    <lineage>
        <taxon>Bacteria</taxon>
        <taxon>Pseudomonadati</taxon>
        <taxon>Pseudomonadota</taxon>
        <taxon>Alphaproteobacteria</taxon>
        <taxon>Rhodospirillales</taxon>
        <taxon>Zavarziniaceae</taxon>
        <taxon>Zavarzinia</taxon>
    </lineage>
</organism>
<evidence type="ECO:0000313" key="3">
    <source>
        <dbReference type="EMBL" id="PWR24890.1"/>
    </source>
</evidence>
<dbReference type="Pfam" id="PF06707">
    <property type="entry name" value="DUF1194"/>
    <property type="match status" value="1"/>
</dbReference>
<name>A0A317EFH1_9PROT</name>
<dbReference type="AlphaFoldDB" id="A0A317EFH1"/>
<dbReference type="PROSITE" id="PS50234">
    <property type="entry name" value="VWFA"/>
    <property type="match status" value="1"/>
</dbReference>
<dbReference type="InterPro" id="IPR036465">
    <property type="entry name" value="vWFA_dom_sf"/>
</dbReference>
<keyword evidence="4" id="KW-1185">Reference proteome</keyword>
<gene>
    <name evidence="3" type="ORF">DKG74_03715</name>
</gene>
<dbReference type="Proteomes" id="UP000245461">
    <property type="component" value="Unassembled WGS sequence"/>
</dbReference>
<evidence type="ECO:0000313" key="4">
    <source>
        <dbReference type="Proteomes" id="UP000245461"/>
    </source>
</evidence>
<feature type="domain" description="VWFA" evidence="2">
    <location>
        <begin position="82"/>
        <end position="274"/>
    </location>
</feature>
<sequence>MQPQYRDRGLHHRSRARHRQCGARRANHRGRRRRRGPSGASPAARDRISEVARARARLIAFALAAAASWAAVPARAETVDVALVLALDSSSSVDRDEYFLQSQGIAAAFADAEVQAAIAAGPNKVIAVAVLEWSQPGRARVDLGWQKVTAETAPAFAEAIFNNPRYIEGGGTGVGTALFRAGALMDQVPFQPLRRVIDLSGDGKNSAGPPAAPVRDALVARGITVNGLAVVNAEADVDDYYRAEVIGGPGAFVEVARDYEDFVNAIKRKLLRELKTEALVATLTPARP</sequence>
<reference evidence="3 4" key="1">
    <citation type="submission" date="2018-05" db="EMBL/GenBank/DDBJ databases">
        <title>Zavarzinia sp. HR-AS.</title>
        <authorList>
            <person name="Lee Y."/>
            <person name="Jeon C.O."/>
        </authorList>
    </citation>
    <scope>NUCLEOTIDE SEQUENCE [LARGE SCALE GENOMIC DNA]</scope>
    <source>
        <strain evidence="3 4">HR-AS</strain>
    </source>
</reference>
<evidence type="ECO:0000259" key="2">
    <source>
        <dbReference type="PROSITE" id="PS50234"/>
    </source>
</evidence>
<proteinExistence type="predicted"/>
<feature type="region of interest" description="Disordered" evidence="1">
    <location>
        <begin position="1"/>
        <end position="46"/>
    </location>
</feature>
<evidence type="ECO:0000256" key="1">
    <source>
        <dbReference type="SAM" id="MobiDB-lite"/>
    </source>
</evidence>
<dbReference type="EMBL" id="QGLE01000002">
    <property type="protein sequence ID" value="PWR24890.1"/>
    <property type="molecule type" value="Genomic_DNA"/>
</dbReference>